<dbReference type="GO" id="GO:0005794">
    <property type="term" value="C:Golgi apparatus"/>
    <property type="evidence" value="ECO:0007669"/>
    <property type="project" value="TreeGrafter"/>
</dbReference>
<dbReference type="Pfam" id="PF00566">
    <property type="entry name" value="RabGAP-TBC"/>
    <property type="match status" value="1"/>
</dbReference>
<dbReference type="Proteomes" id="UP000646827">
    <property type="component" value="Unassembled WGS sequence"/>
</dbReference>
<gene>
    <name evidence="3" type="ORF">INT45_007013</name>
</gene>
<feature type="compositionally biased region" description="Low complexity" evidence="1">
    <location>
        <begin position="166"/>
        <end position="179"/>
    </location>
</feature>
<dbReference type="PANTHER" id="PTHR22957">
    <property type="entry name" value="TBC1 DOMAIN FAMILY MEMBER GTPASE-ACTIVATING PROTEIN"/>
    <property type="match status" value="1"/>
</dbReference>
<sequence length="587" mass="65790">METYPHQLLFLDRDSFRNESFWRRRGLKFPGSGSTSSSSSVSIVPNNDPSSPNISSTTEPKVVGARYNYTSLVTTQRNPSQQLNLNDTTTKTAAPMLPSQYPTSSHSLSFSPKKKKKSREALAASGQLHQRSTSSPHKSFDAFLKDTNDEWSDELGYDKIPKDGGASSTATLHSSSSSSITPQHKVSSSLSSPSPPLSSSHNLPSNSTSFSNNAVLSRPTGHKSSSLPAGGIKADIEQRIEDPTNIIMNIDPDTTHDPVKTKKFKDILSQPNVDLGWMAYFLAALKRISWSGIPGEFRLIAWQLLLGYLPCNSARRVTALAQKRKEYSDSVAASYSRGTAGLDQALWHQIHIDIPRTNPGVPLYQYEATQLCLERILYQWAIRHPASGYVQGINDLVTPIFEVFLSAYIDDNPEEYDVSQLDPTVLSVIEADSFWCLSKLLDGIQDNYTFAQPGIQRQVATLKDLVSRIDARLANHLQQEGIQFIQFAFRWMNCLLMREMPLRSTVRMWDTYLAEGSSEGFSEFHVYVCAAFLVKWSDQLQAQDFQGIMIFLQQLPTQDWNEKDVELLLSEAYMWKTLFHNAPSHLK</sequence>
<dbReference type="SUPFAM" id="SSF47923">
    <property type="entry name" value="Ypt/Rab-GAP domain of gyp1p"/>
    <property type="match status" value="2"/>
</dbReference>
<feature type="region of interest" description="Disordered" evidence="1">
    <location>
        <begin position="92"/>
        <end position="141"/>
    </location>
</feature>
<evidence type="ECO:0000313" key="4">
    <source>
        <dbReference type="Proteomes" id="UP000646827"/>
    </source>
</evidence>
<name>A0A8H7S7Q7_9FUNG</name>
<feature type="compositionally biased region" description="Polar residues" evidence="1">
    <location>
        <begin position="127"/>
        <end position="137"/>
    </location>
</feature>
<feature type="compositionally biased region" description="Low complexity" evidence="1">
    <location>
        <begin position="187"/>
        <end position="211"/>
    </location>
</feature>
<dbReference type="InterPro" id="IPR035969">
    <property type="entry name" value="Rab-GAP_TBC_sf"/>
</dbReference>
<dbReference type="PROSITE" id="PS50086">
    <property type="entry name" value="TBC_RABGAP"/>
    <property type="match status" value="1"/>
</dbReference>
<dbReference type="InterPro" id="IPR000195">
    <property type="entry name" value="Rab-GAP-TBC_dom"/>
</dbReference>
<dbReference type="Gene3D" id="1.10.8.270">
    <property type="entry name" value="putative rabgap domain of human tbc1 domain family member 14 like domains"/>
    <property type="match status" value="1"/>
</dbReference>
<evidence type="ECO:0000259" key="2">
    <source>
        <dbReference type="PROSITE" id="PS50086"/>
    </source>
</evidence>
<reference evidence="3 4" key="1">
    <citation type="submission" date="2020-12" db="EMBL/GenBank/DDBJ databases">
        <title>Metabolic potential, ecology and presence of endohyphal bacteria is reflected in genomic diversity of Mucoromycotina.</title>
        <authorList>
            <person name="Muszewska A."/>
            <person name="Okrasinska A."/>
            <person name="Steczkiewicz K."/>
            <person name="Drgas O."/>
            <person name="Orlowska M."/>
            <person name="Perlinska-Lenart U."/>
            <person name="Aleksandrzak-Piekarczyk T."/>
            <person name="Szatraj K."/>
            <person name="Zielenkiewicz U."/>
            <person name="Pilsyk S."/>
            <person name="Malc E."/>
            <person name="Mieczkowski P."/>
            <person name="Kruszewska J.S."/>
            <person name="Biernat P."/>
            <person name="Pawlowska J."/>
        </authorList>
    </citation>
    <scope>NUCLEOTIDE SEQUENCE [LARGE SCALE GENOMIC DNA]</scope>
    <source>
        <strain evidence="3 4">CBS 142.35</strain>
    </source>
</reference>
<dbReference type="AlphaFoldDB" id="A0A8H7S7Q7"/>
<feature type="domain" description="Rab-GAP TBC" evidence="2">
    <location>
        <begin position="292"/>
        <end position="516"/>
    </location>
</feature>
<dbReference type="FunFam" id="1.10.472.80:FF:000001">
    <property type="entry name" value="TBC1 domain family member 22B"/>
    <property type="match status" value="1"/>
</dbReference>
<dbReference type="SMART" id="SM00164">
    <property type="entry name" value="TBC"/>
    <property type="match status" value="1"/>
</dbReference>
<proteinExistence type="predicted"/>
<feature type="compositionally biased region" description="Low complexity" evidence="1">
    <location>
        <begin position="31"/>
        <end position="58"/>
    </location>
</feature>
<dbReference type="FunFam" id="1.10.8.270:FF:000037">
    <property type="entry name" value="TBC1 domain family member 22A"/>
    <property type="match status" value="1"/>
</dbReference>
<accession>A0A8H7S7Q7</accession>
<dbReference type="GO" id="GO:0005096">
    <property type="term" value="F:GTPase activator activity"/>
    <property type="evidence" value="ECO:0007669"/>
    <property type="project" value="TreeGrafter"/>
</dbReference>
<keyword evidence="4" id="KW-1185">Reference proteome</keyword>
<feature type="region of interest" description="Disordered" evidence="1">
    <location>
        <begin position="27"/>
        <end position="62"/>
    </location>
</feature>
<dbReference type="Gene3D" id="1.10.472.80">
    <property type="entry name" value="Ypt/Rab-GAP domain of gyp1p, domain 3"/>
    <property type="match status" value="1"/>
</dbReference>
<protein>
    <recommendedName>
        <fullName evidence="2">Rab-GAP TBC domain-containing protein</fullName>
    </recommendedName>
</protein>
<organism evidence="3 4">
    <name type="scientific">Circinella minor</name>
    <dbReference type="NCBI Taxonomy" id="1195481"/>
    <lineage>
        <taxon>Eukaryota</taxon>
        <taxon>Fungi</taxon>
        <taxon>Fungi incertae sedis</taxon>
        <taxon>Mucoromycota</taxon>
        <taxon>Mucoromycotina</taxon>
        <taxon>Mucoromycetes</taxon>
        <taxon>Mucorales</taxon>
        <taxon>Lichtheimiaceae</taxon>
        <taxon>Circinella</taxon>
    </lineage>
</organism>
<comment type="caution">
    <text evidence="3">The sequence shown here is derived from an EMBL/GenBank/DDBJ whole genome shotgun (WGS) entry which is preliminary data.</text>
</comment>
<dbReference type="PANTHER" id="PTHR22957:SF26">
    <property type="entry name" value="LD44506P"/>
    <property type="match status" value="1"/>
</dbReference>
<feature type="region of interest" description="Disordered" evidence="1">
    <location>
        <begin position="155"/>
        <end position="232"/>
    </location>
</feature>
<dbReference type="OrthoDB" id="26371at2759"/>
<evidence type="ECO:0000313" key="3">
    <source>
        <dbReference type="EMBL" id="KAG2223287.1"/>
    </source>
</evidence>
<dbReference type="EMBL" id="JAEPRB010000064">
    <property type="protein sequence ID" value="KAG2223287.1"/>
    <property type="molecule type" value="Genomic_DNA"/>
</dbReference>
<evidence type="ECO:0000256" key="1">
    <source>
        <dbReference type="SAM" id="MobiDB-lite"/>
    </source>
</evidence>